<evidence type="ECO:0000256" key="1">
    <source>
        <dbReference type="SAM" id="MobiDB-lite"/>
    </source>
</evidence>
<gene>
    <name evidence="2" type="ORF">SDC9_123472</name>
</gene>
<dbReference type="AlphaFoldDB" id="A0A645CHW7"/>
<feature type="region of interest" description="Disordered" evidence="1">
    <location>
        <begin position="1"/>
        <end position="55"/>
    </location>
</feature>
<comment type="caution">
    <text evidence="2">The sequence shown here is derived from an EMBL/GenBank/DDBJ whole genome shotgun (WGS) entry which is preliminary data.</text>
</comment>
<dbReference type="EMBL" id="VSSQ01027302">
    <property type="protein sequence ID" value="MPM76474.1"/>
    <property type="molecule type" value="Genomic_DNA"/>
</dbReference>
<name>A0A645CHW7_9ZZZZ</name>
<feature type="compositionally biased region" description="Basic and acidic residues" evidence="1">
    <location>
        <begin position="14"/>
        <end position="25"/>
    </location>
</feature>
<accession>A0A645CHW7</accession>
<proteinExistence type="predicted"/>
<organism evidence="2">
    <name type="scientific">bioreactor metagenome</name>
    <dbReference type="NCBI Taxonomy" id="1076179"/>
    <lineage>
        <taxon>unclassified sequences</taxon>
        <taxon>metagenomes</taxon>
        <taxon>ecological metagenomes</taxon>
    </lineage>
</organism>
<reference evidence="2" key="1">
    <citation type="submission" date="2019-08" db="EMBL/GenBank/DDBJ databases">
        <authorList>
            <person name="Kucharzyk K."/>
            <person name="Murdoch R.W."/>
            <person name="Higgins S."/>
            <person name="Loffler F."/>
        </authorList>
    </citation>
    <scope>NUCLEOTIDE SEQUENCE</scope>
</reference>
<protein>
    <submittedName>
        <fullName evidence="2">Uncharacterized protein</fullName>
    </submittedName>
</protein>
<evidence type="ECO:0000313" key="2">
    <source>
        <dbReference type="EMBL" id="MPM76474.1"/>
    </source>
</evidence>
<sequence>MKHQYISQPCGEDAAEHRNHHKADDCPVLSANGVKRPALHPHGAVSGGNVGLRPL</sequence>
<feature type="compositionally biased region" description="Gly residues" evidence="1">
    <location>
        <begin position="45"/>
        <end position="55"/>
    </location>
</feature>